<organism evidence="2 3">
    <name type="scientific">Zoogloea dura</name>
    <dbReference type="NCBI Taxonomy" id="2728840"/>
    <lineage>
        <taxon>Bacteria</taxon>
        <taxon>Pseudomonadati</taxon>
        <taxon>Pseudomonadota</taxon>
        <taxon>Betaproteobacteria</taxon>
        <taxon>Rhodocyclales</taxon>
        <taxon>Zoogloeaceae</taxon>
        <taxon>Zoogloea</taxon>
    </lineage>
</organism>
<comment type="caution">
    <text evidence="2">The sequence shown here is derived from an EMBL/GenBank/DDBJ whole genome shotgun (WGS) entry which is preliminary data.</text>
</comment>
<dbReference type="EMBL" id="JABBGA010000009">
    <property type="protein sequence ID" value="NML26600.1"/>
    <property type="molecule type" value="Genomic_DNA"/>
</dbReference>
<evidence type="ECO:0000259" key="1">
    <source>
        <dbReference type="Pfam" id="PF13751"/>
    </source>
</evidence>
<proteinExistence type="predicted"/>
<gene>
    <name evidence="2" type="ORF">HHL15_12670</name>
</gene>
<accession>A0A848G5U9</accession>
<sequence length="66" mass="7244">MMKRRRASVEHLFGNLKERIFGNGRLLVRGLRSVGGEMAVAVLAHNFKRVSNVLGIPALMGKLAQA</sequence>
<feature type="domain" description="Transposase DDE" evidence="1">
    <location>
        <begin position="3"/>
        <end position="50"/>
    </location>
</feature>
<dbReference type="AlphaFoldDB" id="A0A848G5U9"/>
<evidence type="ECO:0000313" key="2">
    <source>
        <dbReference type="EMBL" id="NML26600.1"/>
    </source>
</evidence>
<evidence type="ECO:0000313" key="3">
    <source>
        <dbReference type="Proteomes" id="UP000580043"/>
    </source>
</evidence>
<keyword evidence="3" id="KW-1185">Reference proteome</keyword>
<dbReference type="RefSeq" id="WP_169146143.1">
    <property type="nucleotide sequence ID" value="NZ_JABBGA010000009.1"/>
</dbReference>
<dbReference type="Pfam" id="PF13751">
    <property type="entry name" value="DDE_Tnp_1_6"/>
    <property type="match status" value="1"/>
</dbReference>
<name>A0A848G5U9_9RHOO</name>
<dbReference type="Proteomes" id="UP000580043">
    <property type="component" value="Unassembled WGS sequence"/>
</dbReference>
<protein>
    <recommendedName>
        <fullName evidence="1">Transposase DDE domain-containing protein</fullName>
    </recommendedName>
</protein>
<dbReference type="InterPro" id="IPR025668">
    <property type="entry name" value="Tnp_DDE_dom"/>
</dbReference>
<reference evidence="2 3" key="1">
    <citation type="submission" date="2020-04" db="EMBL/GenBank/DDBJ databases">
        <title>Zoogloea sp. G-4-1-14 isolated from soil.</title>
        <authorList>
            <person name="Dahal R.H."/>
        </authorList>
    </citation>
    <scope>NUCLEOTIDE SEQUENCE [LARGE SCALE GENOMIC DNA]</scope>
    <source>
        <strain evidence="2 3">G-4-1-14</strain>
    </source>
</reference>